<dbReference type="Gene3D" id="2.40.70.10">
    <property type="entry name" value="Acid Proteases"/>
    <property type="match status" value="1"/>
</dbReference>
<sequence length="250" mass="29288">MCWNCGIKSYLKRDCNAADNHWRRKPKYNSKENLNSEYQSGKAQHQEKKLSQDIYGVEGEMSLSAPQIKSPPKESITNVESNNKIFKNTQYNSDPDMDLEYFSASGNIENFNRPVEKSKKKYKFSIFDNLIQPKAKLIRVSLIDHAETIQMENINIKNPNIPIWTMQSGITEMQNPRNRSEYLRINCKWVGYRKKKTTKLTISLENCEISISAFIFPLKNVDLILGIDWWVKYKLTPQYETNTWKIEVDD</sequence>
<dbReference type="EMBL" id="MBFR01000208">
    <property type="protein sequence ID" value="PVU91316.1"/>
    <property type="molecule type" value="Genomic_DNA"/>
</dbReference>
<evidence type="ECO:0000313" key="3">
    <source>
        <dbReference type="Proteomes" id="UP000245383"/>
    </source>
</evidence>
<accession>A0A2T9YG43</accession>
<dbReference type="AlphaFoldDB" id="A0A2T9YG43"/>
<reference evidence="2 3" key="1">
    <citation type="journal article" date="2018" name="MBio">
        <title>Comparative Genomics Reveals the Core Gene Toolbox for the Fungus-Insect Symbiosis.</title>
        <authorList>
            <person name="Wang Y."/>
            <person name="Stata M."/>
            <person name="Wang W."/>
            <person name="Stajich J.E."/>
            <person name="White M.M."/>
            <person name="Moncalvo J.M."/>
        </authorList>
    </citation>
    <scope>NUCLEOTIDE SEQUENCE [LARGE SCALE GENOMIC DNA]</scope>
    <source>
        <strain evidence="2 3">SWE-8-4</strain>
    </source>
</reference>
<name>A0A2T9YG43_9FUNG</name>
<proteinExistence type="predicted"/>
<evidence type="ECO:0000313" key="2">
    <source>
        <dbReference type="EMBL" id="PVU91316.1"/>
    </source>
</evidence>
<protein>
    <submittedName>
        <fullName evidence="2">Uncharacterized protein</fullName>
    </submittedName>
</protein>
<feature type="compositionally biased region" description="Polar residues" evidence="1">
    <location>
        <begin position="31"/>
        <end position="43"/>
    </location>
</feature>
<comment type="caution">
    <text evidence="2">The sequence shown here is derived from an EMBL/GenBank/DDBJ whole genome shotgun (WGS) entry which is preliminary data.</text>
</comment>
<dbReference type="Proteomes" id="UP000245383">
    <property type="component" value="Unassembled WGS sequence"/>
</dbReference>
<gene>
    <name evidence="2" type="ORF">BB561_004456</name>
</gene>
<dbReference type="OrthoDB" id="1743130at2759"/>
<keyword evidence="3" id="KW-1185">Reference proteome</keyword>
<feature type="region of interest" description="Disordered" evidence="1">
    <location>
        <begin position="26"/>
        <end position="47"/>
    </location>
</feature>
<organism evidence="2 3">
    <name type="scientific">Smittium simulii</name>
    <dbReference type="NCBI Taxonomy" id="133385"/>
    <lineage>
        <taxon>Eukaryota</taxon>
        <taxon>Fungi</taxon>
        <taxon>Fungi incertae sedis</taxon>
        <taxon>Zoopagomycota</taxon>
        <taxon>Kickxellomycotina</taxon>
        <taxon>Harpellomycetes</taxon>
        <taxon>Harpellales</taxon>
        <taxon>Legeriomycetaceae</taxon>
        <taxon>Smittium</taxon>
    </lineage>
</organism>
<evidence type="ECO:0000256" key="1">
    <source>
        <dbReference type="SAM" id="MobiDB-lite"/>
    </source>
</evidence>
<dbReference type="InterPro" id="IPR021109">
    <property type="entry name" value="Peptidase_aspartic_dom_sf"/>
</dbReference>